<evidence type="ECO:0000256" key="2">
    <source>
        <dbReference type="ARBA" id="ARBA00004818"/>
    </source>
</evidence>
<dbReference type="EMBL" id="QPEX01000045">
    <property type="protein sequence ID" value="RCS41017.1"/>
    <property type="molecule type" value="Genomic_DNA"/>
</dbReference>
<dbReference type="PANTHER" id="PTHR43434:SF1">
    <property type="entry name" value="PHOSPHOGLYCOLATE PHOSPHATASE"/>
    <property type="match status" value="1"/>
</dbReference>
<dbReference type="SFLD" id="SFLDS00003">
    <property type="entry name" value="Haloacid_Dehalogenase"/>
    <property type="match status" value="1"/>
</dbReference>
<dbReference type="InterPro" id="IPR050155">
    <property type="entry name" value="HAD-like_hydrolase_sf"/>
</dbReference>
<protein>
    <recommendedName>
        <fullName evidence="4">phosphoglycolate phosphatase</fullName>
        <ecNumber evidence="4">3.1.3.18</ecNumber>
    </recommendedName>
</protein>
<comment type="similarity">
    <text evidence="3">Belongs to the HAD-like hydrolase superfamily. CbbY/CbbZ/Gph/YieH family.</text>
</comment>
<dbReference type="InterPro" id="IPR023214">
    <property type="entry name" value="HAD_sf"/>
</dbReference>
<dbReference type="CDD" id="cd07506">
    <property type="entry name" value="HAD_like"/>
    <property type="match status" value="1"/>
</dbReference>
<evidence type="ECO:0000256" key="1">
    <source>
        <dbReference type="ARBA" id="ARBA00000830"/>
    </source>
</evidence>
<comment type="catalytic activity">
    <reaction evidence="1">
        <text>2-phosphoglycolate + H2O = glycolate + phosphate</text>
        <dbReference type="Rhea" id="RHEA:14369"/>
        <dbReference type="ChEBI" id="CHEBI:15377"/>
        <dbReference type="ChEBI" id="CHEBI:29805"/>
        <dbReference type="ChEBI" id="CHEBI:43474"/>
        <dbReference type="ChEBI" id="CHEBI:58033"/>
        <dbReference type="EC" id="3.1.3.18"/>
    </reaction>
</comment>
<dbReference type="GO" id="GO:0006281">
    <property type="term" value="P:DNA repair"/>
    <property type="evidence" value="ECO:0007669"/>
    <property type="project" value="TreeGrafter"/>
</dbReference>
<dbReference type="Proteomes" id="UP000253562">
    <property type="component" value="Unassembled WGS sequence"/>
</dbReference>
<proteinExistence type="inferred from homology"/>
<accession>A0A368KJS6</accession>
<gene>
    <name evidence="5" type="ORF">DTL42_20725</name>
</gene>
<dbReference type="EC" id="3.1.3.18" evidence="4"/>
<dbReference type="InterPro" id="IPR023198">
    <property type="entry name" value="PGP-like_dom2"/>
</dbReference>
<organism evidence="5 6">
    <name type="scientific">Bremerella cremea</name>
    <dbReference type="NCBI Taxonomy" id="1031537"/>
    <lineage>
        <taxon>Bacteria</taxon>
        <taxon>Pseudomonadati</taxon>
        <taxon>Planctomycetota</taxon>
        <taxon>Planctomycetia</taxon>
        <taxon>Pirellulales</taxon>
        <taxon>Pirellulaceae</taxon>
        <taxon>Bremerella</taxon>
    </lineage>
</organism>
<dbReference type="Gene3D" id="3.40.50.1000">
    <property type="entry name" value="HAD superfamily/HAD-like"/>
    <property type="match status" value="1"/>
</dbReference>
<evidence type="ECO:0000313" key="6">
    <source>
        <dbReference type="Proteomes" id="UP000253562"/>
    </source>
</evidence>
<dbReference type="SUPFAM" id="SSF56784">
    <property type="entry name" value="HAD-like"/>
    <property type="match status" value="1"/>
</dbReference>
<dbReference type="InterPro" id="IPR036412">
    <property type="entry name" value="HAD-like_sf"/>
</dbReference>
<sequence length="225" mass="24261">MKVCLFDIDGTLINTGKAGKDAMVAAFLQAAELTQIEHDLHLSGKTDRGIFGELFEQHGKSVSEENWQHFIDLYLAGLEKNLPLRQGTVLPGVTPLLAQLSERDDVLLGLLTGNVARGAELKLTHYGINHYFSFGGFGDVHAHRNNVAQAALEAALTHHGQAISPRDVYVIGDTPNDIICAQAIGAQSIAVATGVFSVEQLRQHSPDLLVSDLADLKSISSFILN</sequence>
<comment type="caution">
    <text evidence="5">The sequence shown here is derived from an EMBL/GenBank/DDBJ whole genome shotgun (WGS) entry which is preliminary data.</text>
</comment>
<dbReference type="OrthoDB" id="9781769at2"/>
<dbReference type="Gene3D" id="1.10.150.240">
    <property type="entry name" value="Putative phosphatase, domain 2"/>
    <property type="match status" value="1"/>
</dbReference>
<dbReference type="GO" id="GO:0008967">
    <property type="term" value="F:phosphoglycolate phosphatase activity"/>
    <property type="evidence" value="ECO:0007669"/>
    <property type="project" value="UniProtKB-EC"/>
</dbReference>
<dbReference type="RefSeq" id="WP_114371771.1">
    <property type="nucleotide sequence ID" value="NZ_QPEX01000045.1"/>
</dbReference>
<dbReference type="SFLD" id="SFLDG01129">
    <property type="entry name" value="C1.5:_HAD__Beta-PGM__Phosphata"/>
    <property type="match status" value="1"/>
</dbReference>
<name>A0A368KJS6_9BACT</name>
<dbReference type="AlphaFoldDB" id="A0A368KJS6"/>
<reference evidence="5 6" key="1">
    <citation type="submission" date="2018-07" db="EMBL/GenBank/DDBJ databases">
        <title>Comparative genomes isolates from brazilian mangrove.</title>
        <authorList>
            <person name="De Araujo J.E."/>
            <person name="Taketani R.G."/>
            <person name="Silva M.C.P."/>
            <person name="Lourenco M.V."/>
            <person name="Oliveira V.M."/>
            <person name="Andreote F.D."/>
        </authorList>
    </citation>
    <scope>NUCLEOTIDE SEQUENCE [LARGE SCALE GENOMIC DNA]</scope>
    <source>
        <strain evidence="5 6">HEX PRIS-MGV</strain>
    </source>
</reference>
<dbReference type="GO" id="GO:0005829">
    <property type="term" value="C:cytosol"/>
    <property type="evidence" value="ECO:0007669"/>
    <property type="project" value="TreeGrafter"/>
</dbReference>
<evidence type="ECO:0000313" key="5">
    <source>
        <dbReference type="EMBL" id="RCS41017.1"/>
    </source>
</evidence>
<comment type="pathway">
    <text evidence="2">Organic acid metabolism; glycolate biosynthesis; glycolate from 2-phosphoglycolate: step 1/1.</text>
</comment>
<evidence type="ECO:0000256" key="4">
    <source>
        <dbReference type="ARBA" id="ARBA00013078"/>
    </source>
</evidence>
<evidence type="ECO:0000256" key="3">
    <source>
        <dbReference type="ARBA" id="ARBA00006171"/>
    </source>
</evidence>
<dbReference type="PANTHER" id="PTHR43434">
    <property type="entry name" value="PHOSPHOGLYCOLATE PHOSPHATASE"/>
    <property type="match status" value="1"/>
</dbReference>
<dbReference type="InterPro" id="IPR041492">
    <property type="entry name" value="HAD_2"/>
</dbReference>
<dbReference type="Pfam" id="PF13419">
    <property type="entry name" value="HAD_2"/>
    <property type="match status" value="1"/>
</dbReference>
<keyword evidence="5" id="KW-0378">Hydrolase</keyword>